<organism evidence="1 2">
    <name type="scientific">Armillaria ostoyae</name>
    <name type="common">Armillaria root rot fungus</name>
    <dbReference type="NCBI Taxonomy" id="47428"/>
    <lineage>
        <taxon>Eukaryota</taxon>
        <taxon>Fungi</taxon>
        <taxon>Dikarya</taxon>
        <taxon>Basidiomycota</taxon>
        <taxon>Agaricomycotina</taxon>
        <taxon>Agaricomycetes</taxon>
        <taxon>Agaricomycetidae</taxon>
        <taxon>Agaricales</taxon>
        <taxon>Marasmiineae</taxon>
        <taxon>Physalacriaceae</taxon>
        <taxon>Armillaria</taxon>
    </lineage>
</organism>
<evidence type="ECO:0008006" key="3">
    <source>
        <dbReference type="Google" id="ProtNLM"/>
    </source>
</evidence>
<dbReference type="EMBL" id="FUEG01000007">
    <property type="protein sequence ID" value="SJL06416.1"/>
    <property type="molecule type" value="Genomic_DNA"/>
</dbReference>
<evidence type="ECO:0000313" key="2">
    <source>
        <dbReference type="Proteomes" id="UP000219338"/>
    </source>
</evidence>
<proteinExistence type="predicted"/>
<protein>
    <recommendedName>
        <fullName evidence="3">DRBM domain-containing protein</fullName>
    </recommendedName>
</protein>
<keyword evidence="2" id="KW-1185">Reference proteome</keyword>
<reference evidence="2" key="1">
    <citation type="journal article" date="2017" name="Nat. Ecol. Evol.">
        <title>Genome expansion and lineage-specific genetic innovations in the forest pathogenic fungi Armillaria.</title>
        <authorList>
            <person name="Sipos G."/>
            <person name="Prasanna A.N."/>
            <person name="Walter M.C."/>
            <person name="O'Connor E."/>
            <person name="Balint B."/>
            <person name="Krizsan K."/>
            <person name="Kiss B."/>
            <person name="Hess J."/>
            <person name="Varga T."/>
            <person name="Slot J."/>
            <person name="Riley R."/>
            <person name="Boka B."/>
            <person name="Rigling D."/>
            <person name="Barry K."/>
            <person name="Lee J."/>
            <person name="Mihaltcheva S."/>
            <person name="LaButti K."/>
            <person name="Lipzen A."/>
            <person name="Waldron R."/>
            <person name="Moloney N.M."/>
            <person name="Sperisen C."/>
            <person name="Kredics L."/>
            <person name="Vagvoelgyi C."/>
            <person name="Patrignani A."/>
            <person name="Fitzpatrick D."/>
            <person name="Nagy I."/>
            <person name="Doyle S."/>
            <person name="Anderson J.B."/>
            <person name="Grigoriev I.V."/>
            <person name="Gueldener U."/>
            <person name="Muensterkoetter M."/>
            <person name="Nagy L.G."/>
        </authorList>
    </citation>
    <scope>NUCLEOTIDE SEQUENCE [LARGE SCALE GENOMIC DNA]</scope>
    <source>
        <strain evidence="2">C18/9</strain>
    </source>
</reference>
<name>A0A284RCC1_ARMOS</name>
<dbReference type="OrthoDB" id="3246846at2759"/>
<accession>A0A284RCC1</accession>
<evidence type="ECO:0000313" key="1">
    <source>
        <dbReference type="EMBL" id="SJL06416.1"/>
    </source>
</evidence>
<sequence length="93" mass="10617">MPSNRGTVELNNYLQSKGMLASLSWIESISGPRYGPTWTCICKIDGQVRGIAMASFHRAVVNKRYKYLMFTFLSLSYPHKASRSRFGRSLEHN</sequence>
<dbReference type="AlphaFoldDB" id="A0A284RCC1"/>
<dbReference type="Proteomes" id="UP000219338">
    <property type="component" value="Unassembled WGS sequence"/>
</dbReference>
<gene>
    <name evidence="1" type="ORF">ARMOST_09753</name>
</gene>